<dbReference type="Proteomes" id="UP000002157">
    <property type="component" value="Chromosome"/>
</dbReference>
<dbReference type="AlphaFoldDB" id="B0KMD2"/>
<evidence type="ECO:0000313" key="1">
    <source>
        <dbReference type="EMBL" id="ABY96608.1"/>
    </source>
</evidence>
<dbReference type="KEGG" id="ppg:PputGB1_0698"/>
<proteinExistence type="predicted"/>
<name>B0KMD2_PSEPG</name>
<protein>
    <submittedName>
        <fullName evidence="1">Uncharacterized protein</fullName>
    </submittedName>
</protein>
<accession>B0KMD2</accession>
<dbReference type="EMBL" id="CP000926">
    <property type="protein sequence ID" value="ABY96608.1"/>
    <property type="molecule type" value="Genomic_DNA"/>
</dbReference>
<dbReference type="HOGENOM" id="CLU_3102778_0_0_6"/>
<reference evidence="1 2" key="1">
    <citation type="submission" date="2008-01" db="EMBL/GenBank/DDBJ databases">
        <title>Complete sequence of Pseudomonas putida GB-1.</title>
        <authorList>
            <consortium name="US DOE Joint Genome Institute"/>
            <person name="Copeland A."/>
            <person name="Lucas S."/>
            <person name="Lapidus A."/>
            <person name="Barry K."/>
            <person name="Glavina del Rio T."/>
            <person name="Dalin E."/>
            <person name="Tice H."/>
            <person name="Pitluck S."/>
            <person name="Bruce D."/>
            <person name="Goodwin L."/>
            <person name="Chertkov O."/>
            <person name="Brettin T."/>
            <person name="Detter J.C."/>
            <person name="Han C."/>
            <person name="Kuske C.R."/>
            <person name="Schmutz J."/>
            <person name="Larimer F."/>
            <person name="Land M."/>
            <person name="Hauser L."/>
            <person name="Kyrpides N."/>
            <person name="Kim E."/>
            <person name="McCarthy J.K."/>
            <person name="Richardson P."/>
        </authorList>
    </citation>
    <scope>NUCLEOTIDE SEQUENCE [LARGE SCALE GENOMIC DNA]</scope>
    <source>
        <strain evidence="1 2">GB-1</strain>
    </source>
</reference>
<gene>
    <name evidence="1" type="ordered locus">PputGB1_0698</name>
</gene>
<organism evidence="1 2">
    <name type="scientific">Pseudomonas putida (strain GB-1)</name>
    <dbReference type="NCBI Taxonomy" id="76869"/>
    <lineage>
        <taxon>Bacteria</taxon>
        <taxon>Pseudomonadati</taxon>
        <taxon>Pseudomonadota</taxon>
        <taxon>Gammaproteobacteria</taxon>
        <taxon>Pseudomonadales</taxon>
        <taxon>Pseudomonadaceae</taxon>
        <taxon>Pseudomonas</taxon>
    </lineage>
</organism>
<sequence>MPVPSATAPGLELEALYRFHHGWIRQWLQRKLGNAQDAGCKAPVVNENPYR</sequence>
<evidence type="ECO:0000313" key="2">
    <source>
        <dbReference type="Proteomes" id="UP000002157"/>
    </source>
</evidence>